<evidence type="ECO:0000256" key="1">
    <source>
        <dbReference type="ARBA" id="ARBA00004196"/>
    </source>
</evidence>
<sequence length="403" mass="42041">MDKLRFAMSAESRACPPAPAAPASPCLPLLVVDRSGGAGAHRAESASVALAVARWPAALGAAAFALLLLGAVLASRSWWAASATKAAPPGLAPPTQVLALGRLAPQGELRLLAAPFGAGDAPVAELHVHEGQQVAAGARLVTFGNSEARQAALLVAERQLASREAALQQAAREVSSAQAQVAAELRRAELVARAAAQDYQRWEALAAQDFVSATALDQRRTQRDEALELLARAQAGQARHAGDAATQPDLRLAQKGVEAARAELDRARQDLAGSVLRAPHEGTVIALRSRVGERPGASGVLEFGDTRVMTAELEVHQDEVRHLRAGLPVSLEASALDTRLQGHISQIGLSVGRQRLTEASPAANTDARVLRVTVQLDPASSARARSLVGLELRARIALAPVAP</sequence>
<dbReference type="PANTHER" id="PTHR32347">
    <property type="entry name" value="EFFLUX SYSTEM COMPONENT YKNX-RELATED"/>
    <property type="match status" value="1"/>
</dbReference>
<evidence type="ECO:0000256" key="2">
    <source>
        <dbReference type="ARBA" id="ARBA00023054"/>
    </source>
</evidence>
<evidence type="ECO:0000256" key="3">
    <source>
        <dbReference type="SAM" id="Coils"/>
    </source>
</evidence>
<comment type="caution">
    <text evidence="4">The sequence shown here is derived from an EMBL/GenBank/DDBJ whole genome shotgun (WGS) entry which is preliminary data.</text>
</comment>
<evidence type="ECO:0000313" key="5">
    <source>
        <dbReference type="Proteomes" id="UP000235916"/>
    </source>
</evidence>
<comment type="subcellular location">
    <subcellularLocation>
        <location evidence="1">Cell envelope</location>
    </subcellularLocation>
</comment>
<organism evidence="4 5">
    <name type="scientific">Kinneretia aquatilis</name>
    <dbReference type="NCBI Taxonomy" id="2070761"/>
    <lineage>
        <taxon>Bacteria</taxon>
        <taxon>Pseudomonadati</taxon>
        <taxon>Pseudomonadota</taxon>
        <taxon>Betaproteobacteria</taxon>
        <taxon>Burkholderiales</taxon>
        <taxon>Sphaerotilaceae</taxon>
        <taxon>Roseateles</taxon>
    </lineage>
</organism>
<dbReference type="NCBIfam" id="TIGR02971">
    <property type="entry name" value="heterocyst_DevB"/>
    <property type="match status" value="1"/>
</dbReference>
<dbReference type="EMBL" id="POSP01000003">
    <property type="protein sequence ID" value="PND39410.1"/>
    <property type="molecule type" value="Genomic_DNA"/>
</dbReference>
<name>A0A2N8L117_9BURK</name>
<accession>A0A2N8L117</accession>
<dbReference type="InterPro" id="IPR050465">
    <property type="entry name" value="UPF0194_transport"/>
</dbReference>
<dbReference type="InterPro" id="IPR014315">
    <property type="entry name" value="ABC_heterocyst_DevB"/>
</dbReference>
<keyword evidence="2 3" id="KW-0175">Coiled coil</keyword>
<reference evidence="4 5" key="1">
    <citation type="submission" date="2018-01" db="EMBL/GenBank/DDBJ databases">
        <title>Draft genome sequence of Paucibacter aquatile CR182 isolated from freshwater of the Nakdong River.</title>
        <authorList>
            <person name="Choi A."/>
            <person name="Chung E.J."/>
        </authorList>
    </citation>
    <scope>NUCLEOTIDE SEQUENCE [LARGE SCALE GENOMIC DNA]</scope>
    <source>
        <strain evidence="4 5">CR182</strain>
    </source>
</reference>
<dbReference type="AlphaFoldDB" id="A0A2N8L117"/>
<keyword evidence="5" id="KW-1185">Reference proteome</keyword>
<dbReference type="OrthoDB" id="264111at2"/>
<evidence type="ECO:0008006" key="6">
    <source>
        <dbReference type="Google" id="ProtNLM"/>
    </source>
</evidence>
<protein>
    <recommendedName>
        <fullName evidence="6">Membrane fusion protein biotin-lipoyl like domain-containing protein</fullName>
    </recommendedName>
</protein>
<dbReference type="PANTHER" id="PTHR32347:SF27">
    <property type="entry name" value="RND EFFLUX PUMP MEMBRANE FUSION PROTEIN BARREL-SANDWICH DOMAIN-CONTAINING PROTEIN"/>
    <property type="match status" value="1"/>
</dbReference>
<gene>
    <name evidence="4" type="ORF">C1O66_18985</name>
</gene>
<dbReference type="GO" id="GO:0030313">
    <property type="term" value="C:cell envelope"/>
    <property type="evidence" value="ECO:0007669"/>
    <property type="project" value="UniProtKB-SubCell"/>
</dbReference>
<evidence type="ECO:0000313" key="4">
    <source>
        <dbReference type="EMBL" id="PND39410.1"/>
    </source>
</evidence>
<dbReference type="Proteomes" id="UP000235916">
    <property type="component" value="Unassembled WGS sequence"/>
</dbReference>
<dbReference type="Gene3D" id="2.40.30.170">
    <property type="match status" value="1"/>
</dbReference>
<proteinExistence type="predicted"/>
<feature type="coiled-coil region" evidence="3">
    <location>
        <begin position="153"/>
        <end position="187"/>
    </location>
</feature>